<protein>
    <submittedName>
        <fullName evidence="4">Molecular chaperone</fullName>
    </submittedName>
</protein>
<dbReference type="Pfam" id="PF00012">
    <property type="entry name" value="HSP70"/>
    <property type="match status" value="1"/>
</dbReference>
<evidence type="ECO:0000313" key="5">
    <source>
        <dbReference type="Proteomes" id="UP001163739"/>
    </source>
</evidence>
<evidence type="ECO:0000256" key="3">
    <source>
        <dbReference type="ARBA" id="ARBA00022840"/>
    </source>
</evidence>
<dbReference type="NCBIfam" id="NF008673">
    <property type="entry name" value="PRK11678.1"/>
    <property type="match status" value="1"/>
</dbReference>
<dbReference type="SUPFAM" id="SSF53067">
    <property type="entry name" value="Actin-like ATPase domain"/>
    <property type="match status" value="2"/>
</dbReference>
<dbReference type="Gene3D" id="3.90.640.10">
    <property type="entry name" value="Actin, Chain A, domain 4"/>
    <property type="match status" value="1"/>
</dbReference>
<keyword evidence="2" id="KW-0547">Nucleotide-binding</keyword>
<evidence type="ECO:0000256" key="2">
    <source>
        <dbReference type="ARBA" id="ARBA00022741"/>
    </source>
</evidence>
<accession>A0ABY6N2P7</accession>
<dbReference type="InterPro" id="IPR013126">
    <property type="entry name" value="Hsp_70_fam"/>
</dbReference>
<dbReference type="RefSeq" id="WP_265047858.1">
    <property type="nucleotide sequence ID" value="NZ_CP100390.1"/>
</dbReference>
<proteinExistence type="inferred from homology"/>
<dbReference type="InterPro" id="IPR018181">
    <property type="entry name" value="Heat_shock_70_CS"/>
</dbReference>
<dbReference type="PANTHER" id="PTHR19375">
    <property type="entry name" value="HEAT SHOCK PROTEIN 70KDA"/>
    <property type="match status" value="1"/>
</dbReference>
<dbReference type="Gene3D" id="3.30.420.40">
    <property type="match status" value="2"/>
</dbReference>
<organism evidence="4 5">
    <name type="scientific">Alkalimarinus alittae</name>
    <dbReference type="NCBI Taxonomy" id="2961619"/>
    <lineage>
        <taxon>Bacteria</taxon>
        <taxon>Pseudomonadati</taxon>
        <taxon>Pseudomonadota</taxon>
        <taxon>Gammaproteobacteria</taxon>
        <taxon>Alteromonadales</taxon>
        <taxon>Alteromonadaceae</taxon>
        <taxon>Alkalimarinus</taxon>
    </lineage>
</organism>
<keyword evidence="5" id="KW-1185">Reference proteome</keyword>
<reference evidence="4" key="1">
    <citation type="submission" date="2022-06" db="EMBL/GenBank/DDBJ databases">
        <title>Alkalimarinus sp. nov., isolated from gut of a Alitta virens.</title>
        <authorList>
            <person name="Yang A.I."/>
            <person name="Shin N.-R."/>
        </authorList>
    </citation>
    <scope>NUCLEOTIDE SEQUENCE</scope>
    <source>
        <strain evidence="4">A2M4</strain>
    </source>
</reference>
<sequence length="454" mass="49641">MFAGFDYGSSNCAVGVMDQGAVKLLPLWGEQRFAPSTLYAADRGLICESVAHNIESDACREAYVQQRAAAIQRASQIRRNLNIGEQDNILFVGEEAIDNYINFPEEGYFVKSPKSFLGVSGLRQEQIAFFEDIVTAMMQSIKRQAETSLQKSITQTVIGRPVNFQGSGGEKSNQQAIEILTTAAQRAGYQQVEFLYEPLAAGIDFETNMQQDQVVLVVDIGGGTTDCSVVRMGPSHRIKANREDDFLGHSGQRVGGNDLDIHLSYKAFMPLLGLGSSLKSGLVMPSEPYWNAVRTNDVNAQMEFSSRANVELLAQLCRDASNPALVKRLLDLQQHKTNHQLVRCGEQSKIELSDSLEISKALGFIEQGLTQPVTRALFAEAIQGPLNRISALMKEAVTQAQCSPDLVYVTGGTAKSPVIRDAIQQQLGEIPIMDGDHFGSVTAGLTKWAEKLFG</sequence>
<keyword evidence="3" id="KW-0067">ATP-binding</keyword>
<name>A0ABY6N2P7_9ALTE</name>
<dbReference type="Proteomes" id="UP001163739">
    <property type="component" value="Chromosome"/>
</dbReference>
<dbReference type="EMBL" id="CP100390">
    <property type="protein sequence ID" value="UZE96373.1"/>
    <property type="molecule type" value="Genomic_DNA"/>
</dbReference>
<evidence type="ECO:0000256" key="1">
    <source>
        <dbReference type="ARBA" id="ARBA00007381"/>
    </source>
</evidence>
<comment type="similarity">
    <text evidence="1">Belongs to the heat shock protein 70 family.</text>
</comment>
<dbReference type="InterPro" id="IPR043129">
    <property type="entry name" value="ATPase_NBD"/>
</dbReference>
<dbReference type="PROSITE" id="PS00329">
    <property type="entry name" value="HSP70_2"/>
    <property type="match status" value="1"/>
</dbReference>
<evidence type="ECO:0000313" key="4">
    <source>
        <dbReference type="EMBL" id="UZE96373.1"/>
    </source>
</evidence>
<gene>
    <name evidence="4" type="primary">yegD</name>
    <name evidence="4" type="ORF">NKI27_01100</name>
</gene>